<dbReference type="Pfam" id="PF02826">
    <property type="entry name" value="2-Hacid_dh_C"/>
    <property type="match status" value="1"/>
</dbReference>
<dbReference type="FunFam" id="3.40.50.720:FF:000462">
    <property type="entry name" value="Glyoxylate reductase (NADP+)"/>
    <property type="match status" value="1"/>
</dbReference>
<reference evidence="7" key="1">
    <citation type="submission" date="2018-11" db="EMBL/GenBank/DDBJ databases">
        <title>Complete genome sequence of Paenibacillus sp. ML311-T8.</title>
        <authorList>
            <person name="Nam Y.-D."/>
            <person name="Kang J."/>
            <person name="Chung W.-H."/>
            <person name="Park Y.S."/>
        </authorList>
    </citation>
    <scope>NUCLEOTIDE SEQUENCE [LARGE SCALE GENOMIC DNA]</scope>
    <source>
        <strain evidence="7">ML311-T8</strain>
    </source>
</reference>
<dbReference type="InterPro" id="IPR029752">
    <property type="entry name" value="D-isomer_DH_CS1"/>
</dbReference>
<evidence type="ECO:0000256" key="3">
    <source>
        <dbReference type="RuleBase" id="RU003719"/>
    </source>
</evidence>
<keyword evidence="2 3" id="KW-0560">Oxidoreductase</keyword>
<comment type="similarity">
    <text evidence="1 3">Belongs to the D-isomer specific 2-hydroxyacid dehydrogenase family.</text>
</comment>
<gene>
    <name evidence="6" type="ORF">EHS13_11630</name>
</gene>
<dbReference type="CDD" id="cd05301">
    <property type="entry name" value="GDH"/>
    <property type="match status" value="1"/>
</dbReference>
<dbReference type="Pfam" id="PF00389">
    <property type="entry name" value="2-Hacid_dh"/>
    <property type="match status" value="1"/>
</dbReference>
<dbReference type="Gene3D" id="3.40.50.720">
    <property type="entry name" value="NAD(P)-binding Rossmann-like Domain"/>
    <property type="match status" value="2"/>
</dbReference>
<organism evidence="6 7">
    <name type="scientific">Paenibacillus psychroresistens</name>
    <dbReference type="NCBI Taxonomy" id="1778678"/>
    <lineage>
        <taxon>Bacteria</taxon>
        <taxon>Bacillati</taxon>
        <taxon>Bacillota</taxon>
        <taxon>Bacilli</taxon>
        <taxon>Bacillales</taxon>
        <taxon>Paenibacillaceae</taxon>
        <taxon>Paenibacillus</taxon>
    </lineage>
</organism>
<dbReference type="InterPro" id="IPR006140">
    <property type="entry name" value="D-isomer_DH_NAD-bd"/>
</dbReference>
<dbReference type="AlphaFoldDB" id="A0A6B8RIQ3"/>
<dbReference type="InterPro" id="IPR050223">
    <property type="entry name" value="D-isomer_2-hydroxyacid_DH"/>
</dbReference>
<feature type="domain" description="D-isomer specific 2-hydroxyacid dehydrogenase catalytic" evidence="4">
    <location>
        <begin position="5"/>
        <end position="318"/>
    </location>
</feature>
<evidence type="ECO:0000313" key="6">
    <source>
        <dbReference type="EMBL" id="QGQ95485.1"/>
    </source>
</evidence>
<evidence type="ECO:0000259" key="5">
    <source>
        <dbReference type="Pfam" id="PF02826"/>
    </source>
</evidence>
<feature type="domain" description="D-isomer specific 2-hydroxyacid dehydrogenase NAD-binding" evidence="5">
    <location>
        <begin position="108"/>
        <end position="287"/>
    </location>
</feature>
<dbReference type="SUPFAM" id="SSF52283">
    <property type="entry name" value="Formate/glycerate dehydrogenase catalytic domain-like"/>
    <property type="match status" value="1"/>
</dbReference>
<protein>
    <submittedName>
        <fullName evidence="6">D-glycerate dehydrogenase</fullName>
    </submittedName>
</protein>
<dbReference type="GO" id="GO:0030267">
    <property type="term" value="F:glyoxylate reductase (NADPH) activity"/>
    <property type="evidence" value="ECO:0007669"/>
    <property type="project" value="TreeGrafter"/>
</dbReference>
<dbReference type="InterPro" id="IPR006139">
    <property type="entry name" value="D-isomer_2_OHA_DH_cat_dom"/>
</dbReference>
<name>A0A6B8RIQ3_9BACL</name>
<dbReference type="GO" id="GO:0016618">
    <property type="term" value="F:hydroxypyruvate reductase [NAD(P)H] activity"/>
    <property type="evidence" value="ECO:0007669"/>
    <property type="project" value="TreeGrafter"/>
</dbReference>
<evidence type="ECO:0000256" key="2">
    <source>
        <dbReference type="ARBA" id="ARBA00023002"/>
    </source>
</evidence>
<proteinExistence type="inferred from homology"/>
<evidence type="ECO:0000256" key="1">
    <source>
        <dbReference type="ARBA" id="ARBA00005854"/>
    </source>
</evidence>
<dbReference type="SUPFAM" id="SSF51735">
    <property type="entry name" value="NAD(P)-binding Rossmann-fold domains"/>
    <property type="match status" value="1"/>
</dbReference>
<accession>A0A6B8RIQ3</accession>
<dbReference type="KEGG" id="ppsc:EHS13_11630"/>
<evidence type="ECO:0000259" key="4">
    <source>
        <dbReference type="Pfam" id="PF00389"/>
    </source>
</evidence>
<dbReference type="GO" id="GO:0051287">
    <property type="term" value="F:NAD binding"/>
    <property type="evidence" value="ECO:0007669"/>
    <property type="project" value="InterPro"/>
</dbReference>
<dbReference type="EMBL" id="CP034235">
    <property type="protein sequence ID" value="QGQ95485.1"/>
    <property type="molecule type" value="Genomic_DNA"/>
</dbReference>
<dbReference type="RefSeq" id="WP_155700522.1">
    <property type="nucleotide sequence ID" value="NZ_CP034235.1"/>
</dbReference>
<sequence length="319" mass="34897">MKPTVLIARPIPSEVEDYIASHCTILKSSTNEAMPRKEMLRLLAAAEGLLTTGGKIDEELLKHAPLLKVVSNISVGYNNMDLTAMKARGVIGTNTPEVLDETVADLVFSLILGAARRTAELDQYVKQGKWKQGDDESLFGLDVHHATLGIIGLGRIGEAIARRAKLGFLMNVQYYNRNRKIDAETNLGVIYQPMNELLRTSDFILLMTPLTEETTHLIGKEQFSLMKSSAIFINASRGKTVDETALIEALQNKQIYAAGLDVYDREPVDIDNPLLQMSNVLALPHIGSATAKTRTDMAFLAAKNLVSAVLGQTPPNPLS</sequence>
<evidence type="ECO:0000313" key="7">
    <source>
        <dbReference type="Proteomes" id="UP000426246"/>
    </source>
</evidence>
<dbReference type="GO" id="GO:0005829">
    <property type="term" value="C:cytosol"/>
    <property type="evidence" value="ECO:0007669"/>
    <property type="project" value="TreeGrafter"/>
</dbReference>
<dbReference type="PROSITE" id="PS00065">
    <property type="entry name" value="D_2_HYDROXYACID_DH_1"/>
    <property type="match status" value="1"/>
</dbReference>
<dbReference type="PANTHER" id="PTHR10996:SF283">
    <property type="entry name" value="GLYOXYLATE_HYDROXYPYRUVATE REDUCTASE B"/>
    <property type="match status" value="1"/>
</dbReference>
<dbReference type="PANTHER" id="PTHR10996">
    <property type="entry name" value="2-HYDROXYACID DEHYDROGENASE-RELATED"/>
    <property type="match status" value="1"/>
</dbReference>
<keyword evidence="7" id="KW-1185">Reference proteome</keyword>
<dbReference type="Proteomes" id="UP000426246">
    <property type="component" value="Chromosome"/>
</dbReference>
<dbReference type="InterPro" id="IPR036291">
    <property type="entry name" value="NAD(P)-bd_dom_sf"/>
</dbReference>
<dbReference type="OrthoDB" id="9805416at2"/>